<feature type="transmembrane region" description="Helical" evidence="8">
    <location>
        <begin position="64"/>
        <end position="87"/>
    </location>
</feature>
<reference evidence="10" key="1">
    <citation type="journal article" date="2019" name="Curr. Biol.">
        <title>Genome Sequence of Striga asiatica Provides Insight into the Evolution of Plant Parasitism.</title>
        <authorList>
            <person name="Yoshida S."/>
            <person name="Kim S."/>
            <person name="Wafula E.K."/>
            <person name="Tanskanen J."/>
            <person name="Kim Y.M."/>
            <person name="Honaas L."/>
            <person name="Yang Z."/>
            <person name="Spallek T."/>
            <person name="Conn C.E."/>
            <person name="Ichihashi Y."/>
            <person name="Cheong K."/>
            <person name="Cui S."/>
            <person name="Der J.P."/>
            <person name="Gundlach H."/>
            <person name="Jiao Y."/>
            <person name="Hori C."/>
            <person name="Ishida J.K."/>
            <person name="Kasahara H."/>
            <person name="Kiba T."/>
            <person name="Kim M.S."/>
            <person name="Koo N."/>
            <person name="Laohavisit A."/>
            <person name="Lee Y.H."/>
            <person name="Lumba S."/>
            <person name="McCourt P."/>
            <person name="Mortimer J.C."/>
            <person name="Mutuku J.M."/>
            <person name="Nomura T."/>
            <person name="Sasaki-Sekimoto Y."/>
            <person name="Seto Y."/>
            <person name="Wang Y."/>
            <person name="Wakatake T."/>
            <person name="Sakakibara H."/>
            <person name="Demura T."/>
            <person name="Yamaguchi S."/>
            <person name="Yoneyama K."/>
            <person name="Manabe R.I."/>
            <person name="Nelson D.C."/>
            <person name="Schulman A.H."/>
            <person name="Timko M.P."/>
            <person name="dePamphilis C.W."/>
            <person name="Choi D."/>
            <person name="Shirasu K."/>
        </authorList>
    </citation>
    <scope>NUCLEOTIDE SEQUENCE [LARGE SCALE GENOMIC DNA]</scope>
    <source>
        <strain evidence="10">cv. UVA1</strain>
    </source>
</reference>
<dbReference type="AlphaFoldDB" id="A0A5A7RA49"/>
<name>A0A5A7RA49_STRAF</name>
<protein>
    <submittedName>
        <fullName evidence="9">MLO-like protein</fullName>
    </submittedName>
</protein>
<comment type="similarity">
    <text evidence="2">Belongs to the MLO family.</text>
</comment>
<evidence type="ECO:0000256" key="8">
    <source>
        <dbReference type="SAM" id="Phobius"/>
    </source>
</evidence>
<keyword evidence="10" id="KW-1185">Reference proteome</keyword>
<evidence type="ECO:0000256" key="5">
    <source>
        <dbReference type="ARBA" id="ARBA00022989"/>
    </source>
</evidence>
<dbReference type="GO" id="GO:0006952">
    <property type="term" value="P:defense response"/>
    <property type="evidence" value="ECO:0007669"/>
    <property type="project" value="UniProtKB-KW"/>
</dbReference>
<feature type="transmembrane region" description="Helical" evidence="8">
    <location>
        <begin position="118"/>
        <end position="140"/>
    </location>
</feature>
<dbReference type="InterPro" id="IPR004326">
    <property type="entry name" value="Mlo"/>
</dbReference>
<evidence type="ECO:0000313" key="9">
    <source>
        <dbReference type="EMBL" id="GER54318.1"/>
    </source>
</evidence>
<sequence>MNKKFSKRGLKTHLSAGQLSNFNFQKYIKHSLDKDFKTVISISPLMWLTVVIFMLVDIHGWHSYLWISFAPLVLVLAIGTKMEVIVAKMAIQLKKQKKVFTGVVELDDNLFWLGKPEFVLDLLHVTLFLNAFEMAFFIWVTKSS</sequence>
<evidence type="ECO:0000256" key="7">
    <source>
        <dbReference type="ARBA" id="ARBA00023265"/>
    </source>
</evidence>
<proteinExistence type="inferred from homology"/>
<organism evidence="9 10">
    <name type="scientific">Striga asiatica</name>
    <name type="common">Asiatic witchweed</name>
    <name type="synonym">Buchnera asiatica</name>
    <dbReference type="NCBI Taxonomy" id="4170"/>
    <lineage>
        <taxon>Eukaryota</taxon>
        <taxon>Viridiplantae</taxon>
        <taxon>Streptophyta</taxon>
        <taxon>Embryophyta</taxon>
        <taxon>Tracheophyta</taxon>
        <taxon>Spermatophyta</taxon>
        <taxon>Magnoliopsida</taxon>
        <taxon>eudicotyledons</taxon>
        <taxon>Gunneridae</taxon>
        <taxon>Pentapetalae</taxon>
        <taxon>asterids</taxon>
        <taxon>lamiids</taxon>
        <taxon>Lamiales</taxon>
        <taxon>Orobanchaceae</taxon>
        <taxon>Buchnereae</taxon>
        <taxon>Striga</taxon>
    </lineage>
</organism>
<evidence type="ECO:0000256" key="6">
    <source>
        <dbReference type="ARBA" id="ARBA00023136"/>
    </source>
</evidence>
<keyword evidence="5 8" id="KW-1133">Transmembrane helix</keyword>
<accession>A0A5A7RA49</accession>
<dbReference type="Pfam" id="PF03094">
    <property type="entry name" value="Mlo"/>
    <property type="match status" value="1"/>
</dbReference>
<dbReference type="Proteomes" id="UP000325081">
    <property type="component" value="Unassembled WGS sequence"/>
</dbReference>
<dbReference type="OrthoDB" id="1388414at2759"/>
<dbReference type="PANTHER" id="PTHR31942">
    <property type="entry name" value="MLO-LIKE PROTEIN 1"/>
    <property type="match status" value="1"/>
</dbReference>
<comment type="subcellular location">
    <subcellularLocation>
        <location evidence="1">Membrane</location>
        <topology evidence="1">Multi-pass membrane protein</topology>
    </subcellularLocation>
</comment>
<dbReference type="GO" id="GO:0016020">
    <property type="term" value="C:membrane"/>
    <property type="evidence" value="ECO:0007669"/>
    <property type="project" value="UniProtKB-SubCell"/>
</dbReference>
<evidence type="ECO:0000256" key="3">
    <source>
        <dbReference type="ARBA" id="ARBA00022692"/>
    </source>
</evidence>
<keyword evidence="3 8" id="KW-0812">Transmembrane</keyword>
<feature type="transmembrane region" description="Helical" evidence="8">
    <location>
        <begin position="39"/>
        <end position="58"/>
    </location>
</feature>
<evidence type="ECO:0000313" key="10">
    <source>
        <dbReference type="Proteomes" id="UP000325081"/>
    </source>
</evidence>
<dbReference type="PANTHER" id="PTHR31942:SF89">
    <property type="entry name" value="MLO-LIKE PROTEIN 3"/>
    <property type="match status" value="1"/>
</dbReference>
<comment type="caution">
    <text evidence="9">The sequence shown here is derived from an EMBL/GenBank/DDBJ whole genome shotgun (WGS) entry which is preliminary data.</text>
</comment>
<keyword evidence="7" id="KW-0568">Pathogenesis-related protein</keyword>
<evidence type="ECO:0000256" key="1">
    <source>
        <dbReference type="ARBA" id="ARBA00004141"/>
    </source>
</evidence>
<keyword evidence="4" id="KW-0611">Plant defense</keyword>
<evidence type="ECO:0000256" key="4">
    <source>
        <dbReference type="ARBA" id="ARBA00022821"/>
    </source>
</evidence>
<evidence type="ECO:0000256" key="2">
    <source>
        <dbReference type="ARBA" id="ARBA00006574"/>
    </source>
</evidence>
<keyword evidence="6 8" id="KW-0472">Membrane</keyword>
<gene>
    <name evidence="9" type="ORF">STAS_31880</name>
</gene>
<dbReference type="EMBL" id="BKCP01011070">
    <property type="protein sequence ID" value="GER54318.1"/>
    <property type="molecule type" value="Genomic_DNA"/>
</dbReference>